<comment type="caution">
    <text evidence="3">The sequence shown here is derived from an EMBL/GenBank/DDBJ whole genome shotgun (WGS) entry which is preliminary data.</text>
</comment>
<dbReference type="EMBL" id="QVEP01000038">
    <property type="protein sequence ID" value="RGB76790.1"/>
    <property type="molecule type" value="Genomic_DNA"/>
</dbReference>
<keyword evidence="2" id="KW-0732">Signal</keyword>
<organism evidence="3 4">
    <name type="scientific">Coprococcus catus</name>
    <dbReference type="NCBI Taxonomy" id="116085"/>
    <lineage>
        <taxon>Bacteria</taxon>
        <taxon>Bacillati</taxon>
        <taxon>Bacillota</taxon>
        <taxon>Clostridia</taxon>
        <taxon>Lachnospirales</taxon>
        <taxon>Lachnospiraceae</taxon>
        <taxon>Coprococcus</taxon>
    </lineage>
</organism>
<feature type="compositionally biased region" description="Polar residues" evidence="1">
    <location>
        <begin position="36"/>
        <end position="49"/>
    </location>
</feature>
<dbReference type="PROSITE" id="PS51257">
    <property type="entry name" value="PROKAR_LIPOPROTEIN"/>
    <property type="match status" value="1"/>
</dbReference>
<sequence length="466" mass="52744">MNLTRYACFGVLMVLILTGCQATPNQYVIANKNDQQVNQNESGTSIEESNSVEESADDGTVVSEAISETFSSDDGNVTISVQTDAVKVHSVPIVQAEAKDISVDDVKRWAKAFYGTEDVYEATKQMTKSEIEEAILWRQQKINDRESLIEEGYSEADADTMIEYYKEQIESLKASYQKAPDDDERKKTDWAFHPLSYYDDDSMENNGDTSNTDKTQTLKVQGESDGQKAYVSASNRETADYQLHSLMFYWNDEEEGWMAGGSSSVNQEEAIRITDEKLKALVDGKWKVNTVWSNGNQWHIQYVPVINELPCLYSDINYTSDDAYAANLEYEQIDFTLTDDKIVAVEWESPMKITSTDSQPAEILPFDDIYTAFKNYMQVKCTLNSLGLASEDETEGTEQAFANVNDISQMYCRVKVKNAENTFQYVPVYVFSGYVSQGDYKEDDWVNHFCVVNATDGTIINTWLGY</sequence>
<feature type="chain" id="PRO_5039113146" evidence="2">
    <location>
        <begin position="23"/>
        <end position="466"/>
    </location>
</feature>
<feature type="region of interest" description="Disordered" evidence="1">
    <location>
        <begin position="36"/>
        <end position="58"/>
    </location>
</feature>
<feature type="signal peptide" evidence="2">
    <location>
        <begin position="1"/>
        <end position="22"/>
    </location>
</feature>
<accession>A0A3E2TKE0</accession>
<dbReference type="AlphaFoldDB" id="A0A3E2TKE0"/>
<name>A0A3E2TKE0_9FIRM</name>
<evidence type="ECO:0000256" key="1">
    <source>
        <dbReference type="SAM" id="MobiDB-lite"/>
    </source>
</evidence>
<feature type="region of interest" description="Disordered" evidence="1">
    <location>
        <begin position="199"/>
        <end position="227"/>
    </location>
</feature>
<feature type="compositionally biased region" description="Polar residues" evidence="1">
    <location>
        <begin position="204"/>
        <end position="219"/>
    </location>
</feature>
<reference evidence="3 4" key="1">
    <citation type="submission" date="2018-08" db="EMBL/GenBank/DDBJ databases">
        <title>A genome reference for cultivated species of the human gut microbiota.</title>
        <authorList>
            <person name="Zou Y."/>
            <person name="Xue W."/>
            <person name="Luo G."/>
        </authorList>
    </citation>
    <scope>NUCLEOTIDE SEQUENCE [LARGE SCALE GENOMIC DNA]</scope>
    <source>
        <strain evidence="3 4">AF45-17</strain>
    </source>
</reference>
<evidence type="ECO:0000256" key="2">
    <source>
        <dbReference type="SAM" id="SignalP"/>
    </source>
</evidence>
<dbReference type="Proteomes" id="UP000260773">
    <property type="component" value="Unassembled WGS sequence"/>
</dbReference>
<gene>
    <name evidence="3" type="ORF">DW070_13015</name>
</gene>
<proteinExistence type="predicted"/>
<protein>
    <submittedName>
        <fullName evidence="3">Uncharacterized protein</fullName>
    </submittedName>
</protein>
<evidence type="ECO:0000313" key="3">
    <source>
        <dbReference type="EMBL" id="RGB76790.1"/>
    </source>
</evidence>
<evidence type="ECO:0000313" key="4">
    <source>
        <dbReference type="Proteomes" id="UP000260773"/>
    </source>
</evidence>